<name>A0A8T1VTR8_9STRA</name>
<protein>
    <recommendedName>
        <fullName evidence="1">Myb/SANT-like domain-containing protein</fullName>
    </recommendedName>
</protein>
<evidence type="ECO:0000313" key="3">
    <source>
        <dbReference type="Proteomes" id="UP000693981"/>
    </source>
</evidence>
<dbReference type="InterPro" id="IPR024752">
    <property type="entry name" value="Myb/SANT-like_dom"/>
</dbReference>
<sequence length="429" mass="47954">MSGKRERAVWGLAEEQVLLELFRQARNDPQVRSDRGVKARGWASIMAEINRRCNRAFDKDQLKSKYARLMQEYELFKSVGGHRGRLDDSDWEQAMREKPRNVTLLKQFKSHGFAHTDICSRIVGDKEDVEEVPTLPLVPESSVEIVGLKRSSSLQESELEIKRVKVDATKRERAAWKLADEKLLLFLYLRARHDPEVRSDKGIRGRGWLEVVAELNNHCSTNLDKEQVKSKFTRLMQDYDAFKGATGFSGDPNALPQSGHEWDQLIDERPEFLNQLLQFKEKNGFPHVELCSLITEDMSTSGMKVASVNNFLATGAVLVAAAATLPNHQPPVMPSVPSVPSTANTAPAVDSPVSLAANALPFLLPARAANLAAQLQPPAQHAQSEAAEIPASVDSNFFTTELRDNLNTFLKTATAYLMMRISDRQHADL</sequence>
<reference evidence="2" key="1">
    <citation type="submission" date="2021-02" db="EMBL/GenBank/DDBJ databases">
        <authorList>
            <person name="Palmer J.M."/>
        </authorList>
    </citation>
    <scope>NUCLEOTIDE SEQUENCE</scope>
    <source>
        <strain evidence="2">SCRP23</strain>
    </source>
</reference>
<proteinExistence type="predicted"/>
<organism evidence="2 3">
    <name type="scientific">Phytophthora boehmeriae</name>
    <dbReference type="NCBI Taxonomy" id="109152"/>
    <lineage>
        <taxon>Eukaryota</taxon>
        <taxon>Sar</taxon>
        <taxon>Stramenopiles</taxon>
        <taxon>Oomycota</taxon>
        <taxon>Peronosporomycetes</taxon>
        <taxon>Peronosporales</taxon>
        <taxon>Peronosporaceae</taxon>
        <taxon>Phytophthora</taxon>
    </lineage>
</organism>
<dbReference type="PANTHER" id="PTHR47584:SF14">
    <property type="entry name" value="L10-INTERACTING MYB DOMAIN-CONTAINING PROTEIN-LIKE"/>
    <property type="match status" value="1"/>
</dbReference>
<evidence type="ECO:0000259" key="1">
    <source>
        <dbReference type="Pfam" id="PF12776"/>
    </source>
</evidence>
<accession>A0A8T1VTR8</accession>
<comment type="caution">
    <text evidence="2">The sequence shown here is derived from an EMBL/GenBank/DDBJ whole genome shotgun (WGS) entry which is preliminary data.</text>
</comment>
<dbReference type="EMBL" id="JAGDFL010000652">
    <property type="protein sequence ID" value="KAG7383413.1"/>
    <property type="molecule type" value="Genomic_DNA"/>
</dbReference>
<feature type="domain" description="Myb/SANT-like" evidence="1">
    <location>
        <begin position="10"/>
        <end position="82"/>
    </location>
</feature>
<feature type="domain" description="Myb/SANT-like" evidence="1">
    <location>
        <begin position="176"/>
        <end position="246"/>
    </location>
</feature>
<dbReference type="Proteomes" id="UP000693981">
    <property type="component" value="Unassembled WGS sequence"/>
</dbReference>
<gene>
    <name evidence="2" type="ORF">PHYBOEH_009935</name>
</gene>
<dbReference type="OrthoDB" id="117342at2759"/>
<dbReference type="PANTHER" id="PTHR47584">
    <property type="match status" value="1"/>
</dbReference>
<dbReference type="AlphaFoldDB" id="A0A8T1VTR8"/>
<dbReference type="InterPro" id="IPR045026">
    <property type="entry name" value="LIMYB"/>
</dbReference>
<evidence type="ECO:0000313" key="2">
    <source>
        <dbReference type="EMBL" id="KAG7383413.1"/>
    </source>
</evidence>
<keyword evidence="3" id="KW-1185">Reference proteome</keyword>
<dbReference type="Pfam" id="PF12776">
    <property type="entry name" value="Myb_DNA-bind_3"/>
    <property type="match status" value="2"/>
</dbReference>